<proteinExistence type="inferred from homology"/>
<dbReference type="AlphaFoldDB" id="U1HXM9"/>
<keyword evidence="3" id="KW-0274">FAD</keyword>
<dbReference type="GeneID" id="19238427"/>
<dbReference type="PANTHER" id="PTHR42973">
    <property type="entry name" value="BINDING OXIDOREDUCTASE, PUTATIVE (AFU_ORTHOLOGUE AFUA_1G17690)-RELATED"/>
    <property type="match status" value="1"/>
</dbReference>
<dbReference type="GO" id="GO:0016491">
    <property type="term" value="F:oxidoreductase activity"/>
    <property type="evidence" value="ECO:0007669"/>
    <property type="project" value="UniProtKB-KW"/>
</dbReference>
<dbReference type="eggNOG" id="KOG1231">
    <property type="taxonomic scope" value="Eukaryota"/>
</dbReference>
<evidence type="ECO:0000256" key="3">
    <source>
        <dbReference type="ARBA" id="ARBA00022827"/>
    </source>
</evidence>
<feature type="signal peptide" evidence="5">
    <location>
        <begin position="1"/>
        <end position="25"/>
    </location>
</feature>
<dbReference type="InterPro" id="IPR016166">
    <property type="entry name" value="FAD-bd_PCMH"/>
</dbReference>
<reference evidence="8" key="1">
    <citation type="journal article" date="2014" name="BMC Genomics">
        <title>Genome characteristics reveal the impact of lichenization on lichen-forming fungus Endocarpon pusillum Hedwig (Verrucariales, Ascomycota).</title>
        <authorList>
            <person name="Wang Y.-Y."/>
            <person name="Liu B."/>
            <person name="Zhang X.-Y."/>
            <person name="Zhou Q.-M."/>
            <person name="Zhang T."/>
            <person name="Li H."/>
            <person name="Yu Y.-F."/>
            <person name="Zhang X.-L."/>
            <person name="Hao X.-Y."/>
            <person name="Wang M."/>
            <person name="Wang L."/>
            <person name="Wei J.-C."/>
        </authorList>
    </citation>
    <scope>NUCLEOTIDE SEQUENCE [LARGE SCALE GENOMIC DNA]</scope>
    <source>
        <strain evidence="8">Z07020 / HMAS-L-300199</strain>
    </source>
</reference>
<dbReference type="SUPFAM" id="SSF56176">
    <property type="entry name" value="FAD-binding/transporter-associated domain-like"/>
    <property type="match status" value="1"/>
</dbReference>
<dbReference type="InterPro" id="IPR036318">
    <property type="entry name" value="FAD-bd_PCMH-like_sf"/>
</dbReference>
<evidence type="ECO:0000313" key="8">
    <source>
        <dbReference type="Proteomes" id="UP000019373"/>
    </source>
</evidence>
<comment type="similarity">
    <text evidence="1">Belongs to the oxygen-dependent FAD-linked oxidoreductase family.</text>
</comment>
<evidence type="ECO:0000256" key="4">
    <source>
        <dbReference type="ARBA" id="ARBA00023002"/>
    </source>
</evidence>
<dbReference type="Gene3D" id="3.40.462.20">
    <property type="match status" value="1"/>
</dbReference>
<dbReference type="OrthoDB" id="2151789at2759"/>
<feature type="domain" description="FAD-binding PCMH-type" evidence="6">
    <location>
        <begin position="43"/>
        <end position="225"/>
    </location>
</feature>
<accession>U1HXM9</accession>
<organism evidence="7 8">
    <name type="scientific">Endocarpon pusillum (strain Z07020 / HMAS-L-300199)</name>
    <name type="common">Lichen-forming fungus</name>
    <dbReference type="NCBI Taxonomy" id="1263415"/>
    <lineage>
        <taxon>Eukaryota</taxon>
        <taxon>Fungi</taxon>
        <taxon>Dikarya</taxon>
        <taxon>Ascomycota</taxon>
        <taxon>Pezizomycotina</taxon>
        <taxon>Eurotiomycetes</taxon>
        <taxon>Chaetothyriomycetidae</taxon>
        <taxon>Verrucariales</taxon>
        <taxon>Verrucariaceae</taxon>
        <taxon>Endocarpon</taxon>
    </lineage>
</organism>
<dbReference type="GO" id="GO:0071949">
    <property type="term" value="F:FAD binding"/>
    <property type="evidence" value="ECO:0007669"/>
    <property type="project" value="InterPro"/>
</dbReference>
<dbReference type="OMA" id="LPMISKF"/>
<dbReference type="Pfam" id="PF01565">
    <property type="entry name" value="FAD_binding_4"/>
    <property type="match status" value="1"/>
</dbReference>
<dbReference type="Gene3D" id="3.30.465.10">
    <property type="match status" value="2"/>
</dbReference>
<name>U1HXM9_ENDPU</name>
<protein>
    <recommendedName>
        <fullName evidence="6">FAD-binding PCMH-type domain-containing protein</fullName>
    </recommendedName>
</protein>
<sequence length="496" mass="55265">MAIMWKEWSICLLSSILVWPRLARGDCRLACKSLLEFLPNNVFLPTSPQYASQQQYWSLQQGEVSPACRVAPSSASDVSQCPFTVKGGGHTPFAGGSNIQAGITIDFEKMVSVSLSTDSKSALVGPGTRWLDVYQYLDPLNLTVIGGRALGVGVSGLTLGGGLSFFSARYGFACDNVDEFEIVLASGEITTTSPSHNADLFSALRAGNLWGGNKLYPITLNITLLHAFTEYNANNPKDKDAHLILPFGYFRALGGWMAISFFDYAIPTPDPPIYDTFKRLPQLASTMRITNVSDLALELNVGEEGGKRELYRTFSIHNDAELAVQILDLCYEKFSPLQERLNLVSCAFQPLPVNYIREMQKNGGNALGLEPEDGPLVIINVGIEWLDWAEDEAVNKAIKEFVDDGVRLARKKRLDHPYIYMNYAGPDQDVQAGYGKKNLKRLQEVRDKYDPDGFCPEWKILQMRRVEYIFHCPFIHSTSGLSGLKYCCRYTQALWD</sequence>
<dbReference type="HOGENOM" id="CLU_018354_1_2_1"/>
<dbReference type="EMBL" id="KE720887">
    <property type="protein sequence ID" value="ERF74194.1"/>
    <property type="molecule type" value="Genomic_DNA"/>
</dbReference>
<gene>
    <name evidence="7" type="ORF">EPUS_03384</name>
</gene>
<feature type="chain" id="PRO_5004611204" description="FAD-binding PCMH-type domain-containing protein" evidence="5">
    <location>
        <begin position="26"/>
        <end position="496"/>
    </location>
</feature>
<keyword evidence="5" id="KW-0732">Signal</keyword>
<dbReference type="PANTHER" id="PTHR42973:SF22">
    <property type="entry name" value="FAD-BINDING PCMH-TYPE DOMAIN-CONTAINING PROTEIN-RELATED"/>
    <property type="match status" value="1"/>
</dbReference>
<keyword evidence="8" id="KW-1185">Reference proteome</keyword>
<evidence type="ECO:0000259" key="6">
    <source>
        <dbReference type="PROSITE" id="PS51387"/>
    </source>
</evidence>
<evidence type="ECO:0000256" key="5">
    <source>
        <dbReference type="SAM" id="SignalP"/>
    </source>
</evidence>
<evidence type="ECO:0000313" key="7">
    <source>
        <dbReference type="EMBL" id="ERF74194.1"/>
    </source>
</evidence>
<dbReference type="RefSeq" id="XP_007800133.1">
    <property type="nucleotide sequence ID" value="XM_007801942.1"/>
</dbReference>
<dbReference type="Pfam" id="PF08031">
    <property type="entry name" value="BBE"/>
    <property type="match status" value="1"/>
</dbReference>
<keyword evidence="2" id="KW-0285">Flavoprotein</keyword>
<evidence type="ECO:0000256" key="1">
    <source>
        <dbReference type="ARBA" id="ARBA00005466"/>
    </source>
</evidence>
<dbReference type="InterPro" id="IPR016169">
    <property type="entry name" value="FAD-bd_PCMH_sub2"/>
</dbReference>
<dbReference type="InterPro" id="IPR006094">
    <property type="entry name" value="Oxid_FAD_bind_N"/>
</dbReference>
<keyword evidence="4" id="KW-0560">Oxidoreductase</keyword>
<dbReference type="PROSITE" id="PS51387">
    <property type="entry name" value="FAD_PCMH"/>
    <property type="match status" value="1"/>
</dbReference>
<dbReference type="Proteomes" id="UP000019373">
    <property type="component" value="Unassembled WGS sequence"/>
</dbReference>
<dbReference type="InterPro" id="IPR050416">
    <property type="entry name" value="FAD-linked_Oxidoreductase"/>
</dbReference>
<dbReference type="InterPro" id="IPR012951">
    <property type="entry name" value="BBE"/>
</dbReference>
<evidence type="ECO:0000256" key="2">
    <source>
        <dbReference type="ARBA" id="ARBA00022630"/>
    </source>
</evidence>